<organism evidence="1 2">
    <name type="scientific">Sphenodon punctatus</name>
    <name type="common">Tuatara</name>
    <name type="synonym">Hatteria punctata</name>
    <dbReference type="NCBI Taxonomy" id="8508"/>
    <lineage>
        <taxon>Eukaryota</taxon>
        <taxon>Metazoa</taxon>
        <taxon>Chordata</taxon>
        <taxon>Craniata</taxon>
        <taxon>Vertebrata</taxon>
        <taxon>Euteleostomi</taxon>
        <taxon>Lepidosauria</taxon>
        <taxon>Sphenodontia</taxon>
        <taxon>Sphenodontidae</taxon>
        <taxon>Sphenodon</taxon>
    </lineage>
</organism>
<reference evidence="1" key="1">
    <citation type="submission" date="2025-08" db="UniProtKB">
        <authorList>
            <consortium name="Ensembl"/>
        </authorList>
    </citation>
    <scope>IDENTIFICATION</scope>
</reference>
<dbReference type="Ensembl" id="ENSSPUT00000005360.1">
    <property type="protein sequence ID" value="ENSSPUP00000005044.1"/>
    <property type="gene ID" value="ENSSPUG00000003898.1"/>
</dbReference>
<keyword evidence="2" id="KW-1185">Reference proteome</keyword>
<dbReference type="GO" id="GO:0030488">
    <property type="term" value="P:tRNA methylation"/>
    <property type="evidence" value="ECO:0007669"/>
    <property type="project" value="TreeGrafter"/>
</dbReference>
<dbReference type="GO" id="GO:0005829">
    <property type="term" value="C:cytosol"/>
    <property type="evidence" value="ECO:0007669"/>
    <property type="project" value="TreeGrafter"/>
</dbReference>
<name>A0A8D0GGT4_SPHPU</name>
<dbReference type="PANTHER" id="PTHR14387:SF0">
    <property type="entry name" value="DUF2428 DOMAIN-CONTAINING PROTEIN"/>
    <property type="match status" value="1"/>
</dbReference>
<reference evidence="1" key="2">
    <citation type="submission" date="2025-09" db="UniProtKB">
        <authorList>
            <consortium name="Ensembl"/>
        </authorList>
    </citation>
    <scope>IDENTIFICATION</scope>
</reference>
<dbReference type="OMA" id="HSHCHIF"/>
<dbReference type="Proteomes" id="UP000694392">
    <property type="component" value="Unplaced"/>
</dbReference>
<dbReference type="PANTHER" id="PTHR14387">
    <property type="entry name" value="THADA/DEATH RECEPTOR INTERACTING PROTEIN"/>
    <property type="match status" value="1"/>
</dbReference>
<dbReference type="AlphaFoldDB" id="A0A8D0GGT4"/>
<dbReference type="InterPro" id="IPR051954">
    <property type="entry name" value="tRNA_methyltransferase_THADA"/>
</dbReference>
<proteinExistence type="predicted"/>
<sequence length="135" mass="14596">MPKEVSPLVWSRAEKSETLQSILGSLMQIVMEKTANKDTRLLAGTAVSMLVNTATDPQKGAGAVLTLFHLISRGLEEQSFGELKVPNSVPSPDGMEKLVLTRGLLTCCKKEILSCRLENFPQEFSLCGCNVSGKA</sequence>
<evidence type="ECO:0000313" key="1">
    <source>
        <dbReference type="Ensembl" id="ENSSPUP00000005044.1"/>
    </source>
</evidence>
<protein>
    <submittedName>
        <fullName evidence="1">Uncharacterized protein</fullName>
    </submittedName>
</protein>
<evidence type="ECO:0000313" key="2">
    <source>
        <dbReference type="Proteomes" id="UP000694392"/>
    </source>
</evidence>
<accession>A0A8D0GGT4</accession>
<dbReference type="GeneTree" id="ENSGT00950000186432"/>